<dbReference type="Proteomes" id="UP000693970">
    <property type="component" value="Unassembled WGS sequence"/>
</dbReference>
<evidence type="ECO:0000313" key="2">
    <source>
        <dbReference type="EMBL" id="KAG7369889.1"/>
    </source>
</evidence>
<evidence type="ECO:0000313" key="3">
    <source>
        <dbReference type="Proteomes" id="UP000693970"/>
    </source>
</evidence>
<gene>
    <name evidence="2" type="ORF">IV203_027635</name>
</gene>
<dbReference type="OrthoDB" id="44088at2759"/>
<proteinExistence type="predicted"/>
<organism evidence="2 3">
    <name type="scientific">Nitzschia inconspicua</name>
    <dbReference type="NCBI Taxonomy" id="303405"/>
    <lineage>
        <taxon>Eukaryota</taxon>
        <taxon>Sar</taxon>
        <taxon>Stramenopiles</taxon>
        <taxon>Ochrophyta</taxon>
        <taxon>Bacillariophyta</taxon>
        <taxon>Bacillariophyceae</taxon>
        <taxon>Bacillariophycidae</taxon>
        <taxon>Bacillariales</taxon>
        <taxon>Bacillariaceae</taxon>
        <taxon>Nitzschia</taxon>
    </lineage>
</organism>
<name>A0A9K3LWP0_9STRA</name>
<reference evidence="2" key="1">
    <citation type="journal article" date="2021" name="Sci. Rep.">
        <title>Diploid genomic architecture of Nitzschia inconspicua, an elite biomass production diatom.</title>
        <authorList>
            <person name="Oliver A."/>
            <person name="Podell S."/>
            <person name="Pinowska A."/>
            <person name="Traller J.C."/>
            <person name="Smith S.R."/>
            <person name="McClure R."/>
            <person name="Beliaev A."/>
            <person name="Bohutskyi P."/>
            <person name="Hill E.A."/>
            <person name="Rabines A."/>
            <person name="Zheng H."/>
            <person name="Allen L.Z."/>
            <person name="Kuo A."/>
            <person name="Grigoriev I.V."/>
            <person name="Allen A.E."/>
            <person name="Hazlebeck D."/>
            <person name="Allen E.E."/>
        </authorList>
    </citation>
    <scope>NUCLEOTIDE SEQUENCE</scope>
    <source>
        <strain evidence="2">Hildebrandi</strain>
    </source>
</reference>
<accession>A0A9K3LWP0</accession>
<keyword evidence="3" id="KW-1185">Reference proteome</keyword>
<feature type="region of interest" description="Disordered" evidence="1">
    <location>
        <begin position="306"/>
        <end position="334"/>
    </location>
</feature>
<comment type="caution">
    <text evidence="2">The sequence shown here is derived from an EMBL/GenBank/DDBJ whole genome shotgun (WGS) entry which is preliminary data.</text>
</comment>
<dbReference type="AlphaFoldDB" id="A0A9K3LWP0"/>
<dbReference type="EMBL" id="JAGRRH010000005">
    <property type="protein sequence ID" value="KAG7369889.1"/>
    <property type="molecule type" value="Genomic_DNA"/>
</dbReference>
<feature type="compositionally biased region" description="Basic residues" evidence="1">
    <location>
        <begin position="320"/>
        <end position="334"/>
    </location>
</feature>
<evidence type="ECO:0000256" key="1">
    <source>
        <dbReference type="SAM" id="MobiDB-lite"/>
    </source>
</evidence>
<reference evidence="2" key="2">
    <citation type="submission" date="2021-04" db="EMBL/GenBank/DDBJ databases">
        <authorList>
            <person name="Podell S."/>
        </authorList>
    </citation>
    <scope>NUCLEOTIDE SEQUENCE</scope>
    <source>
        <strain evidence="2">Hildebrandi</strain>
    </source>
</reference>
<protein>
    <submittedName>
        <fullName evidence="2">Uncharacterized protein</fullName>
    </submittedName>
</protein>
<sequence length="334" mass="37587">MESEKIVATLTTKAFERALAAYIDENKPDPIAKRQLESWTLHWENIGAETAEWRDLFGEEDACNTFFDGNQNLTHQLQGNLTIQSEYLSVKLQFCCAWSSFVDKDPSSLLSVSSNSTKVSNNGMLLYSCRVHSAELCEHPKNTDDDNKTNQKIRQKMIKRLQQDSYIAKLLTMNNTTKQQQRQKPSSLVDSVLAKARIHVDDSKFVLEERVDVSETIAEALRRALWSSTESSLDMIEVLLALPSLPGTQHNSNSSTQSSSISFTATTPLANRAKLRLLEDAMLDECEKEGEGELIQELSIVENGEDAIKQTGKANDSNQQKRHKKKQKQSKSKC</sequence>